<dbReference type="Proteomes" id="UP001164746">
    <property type="component" value="Chromosome 15"/>
</dbReference>
<dbReference type="PANTHER" id="PTHR46880">
    <property type="entry name" value="RAS-ASSOCIATING DOMAIN-CONTAINING PROTEIN"/>
    <property type="match status" value="1"/>
</dbReference>
<gene>
    <name evidence="2" type="ORF">MAR_013898</name>
</gene>
<dbReference type="SUPFAM" id="SSF53098">
    <property type="entry name" value="Ribonuclease H-like"/>
    <property type="match status" value="1"/>
</dbReference>
<dbReference type="Pfam" id="PF05699">
    <property type="entry name" value="Dimer_Tnp_hAT"/>
    <property type="match status" value="1"/>
</dbReference>
<dbReference type="InterPro" id="IPR012337">
    <property type="entry name" value="RNaseH-like_sf"/>
</dbReference>
<reference evidence="2" key="1">
    <citation type="submission" date="2022-11" db="EMBL/GenBank/DDBJ databases">
        <title>Centuries of genome instability and evolution in soft-shell clam transmissible cancer (bioRxiv).</title>
        <authorList>
            <person name="Hart S.F.M."/>
            <person name="Yonemitsu M.A."/>
            <person name="Giersch R.M."/>
            <person name="Beal B.F."/>
            <person name="Arriagada G."/>
            <person name="Davis B.W."/>
            <person name="Ostrander E.A."/>
            <person name="Goff S.P."/>
            <person name="Metzger M.J."/>
        </authorList>
    </citation>
    <scope>NUCLEOTIDE SEQUENCE</scope>
    <source>
        <strain evidence="2">MELC-2E11</strain>
        <tissue evidence="2">Siphon/mantle</tissue>
    </source>
</reference>
<evidence type="ECO:0000313" key="2">
    <source>
        <dbReference type="EMBL" id="WAR28194.1"/>
    </source>
</evidence>
<dbReference type="EMBL" id="CP111026">
    <property type="protein sequence ID" value="WAR28194.1"/>
    <property type="molecule type" value="Genomic_DNA"/>
</dbReference>
<accession>A0ABY7G484</accession>
<name>A0ABY7G484_MYAAR</name>
<dbReference type="PANTHER" id="PTHR46880:SF5">
    <property type="entry name" value="DUF4371 DOMAIN-CONTAINING PROTEIN"/>
    <property type="match status" value="1"/>
</dbReference>
<organism evidence="2 3">
    <name type="scientific">Mya arenaria</name>
    <name type="common">Soft-shell clam</name>
    <dbReference type="NCBI Taxonomy" id="6604"/>
    <lineage>
        <taxon>Eukaryota</taxon>
        <taxon>Metazoa</taxon>
        <taxon>Spiralia</taxon>
        <taxon>Lophotrochozoa</taxon>
        <taxon>Mollusca</taxon>
        <taxon>Bivalvia</taxon>
        <taxon>Autobranchia</taxon>
        <taxon>Heteroconchia</taxon>
        <taxon>Euheterodonta</taxon>
        <taxon>Imparidentia</taxon>
        <taxon>Neoheterodontei</taxon>
        <taxon>Myida</taxon>
        <taxon>Myoidea</taxon>
        <taxon>Myidae</taxon>
        <taxon>Mya</taxon>
    </lineage>
</organism>
<proteinExistence type="predicted"/>
<keyword evidence="3" id="KW-1185">Reference proteome</keyword>
<evidence type="ECO:0000313" key="3">
    <source>
        <dbReference type="Proteomes" id="UP001164746"/>
    </source>
</evidence>
<feature type="domain" description="HAT C-terminal dimerisation" evidence="1">
    <location>
        <begin position="429"/>
        <end position="479"/>
    </location>
</feature>
<evidence type="ECO:0000259" key="1">
    <source>
        <dbReference type="Pfam" id="PF05699"/>
    </source>
</evidence>
<dbReference type="InterPro" id="IPR008906">
    <property type="entry name" value="HATC_C_dom"/>
</dbReference>
<protein>
    <submittedName>
        <fullName evidence="2">ZN862-like protein</fullName>
    </submittedName>
</protein>
<sequence>MGMDVLNMLTLGGNANYTSNDFVNKTVPVWKHIVAEIQQSPFYSVMIDETTDIASHSQLSIYGASKTVFCSLVKVHNGKSDTIRAAVVQFLRDAELPLNKMCAFGSDGAAAMLGKKNGVAAQLQTMVPHILVNHCVAHRLALASSQAAEKVPYLLKWKAIVEQLFRFYHASGVRTASLLEIQTILEEPKVKVTEAKDVRWLSHNKAVKAIRRCLPSLLTSLEPEARERCDAVAQGLAIFMQQYRFVAAPLMMSDVLPVLANLSLALQTKDAVYSTVGTLVMGAITTVRSMKEHPELNFRELRVTIGQLSDQPFRFKKPSTNDVSDFKSNVFDKFIDAVVNNLESRFPHIPVLEAFSMFNPTTVPEDQAERNDHCKDELQMLVERFTAVLPDATKAASEYRVLKNTIHQDLGLQKTSTTVLMEKVAGPRKEAMPNLRLLAAVGLLLPTSTADCERGFSTLKRVKTAQRNRLQNEALNAVLRVSMEGPSVADFSKTEAEKMVSEWAREKRRLLV</sequence>